<sequence length="196" mass="21656">MTALVCAGTGRVSPNSRFSIHNAAVNTRIPTRALTDVVLTDLWYPAFDGSIKRNKHSALALGVARIIRRLSSGMWGGVVMMKGNSTARLFFPKFFQNKRIACAPCDLDYLNAQDAVRQAISHDKNHYRSFRVFIAITLKAKAKLLTDGGLRLGAESTFIKLKLFQTDTLIYSFELGGVSFQSRLPDVCNSSPQTLL</sequence>
<organism evidence="1 2">
    <name type="scientific">Eumeta variegata</name>
    <name type="common">Bagworm moth</name>
    <name type="synonym">Eumeta japonica</name>
    <dbReference type="NCBI Taxonomy" id="151549"/>
    <lineage>
        <taxon>Eukaryota</taxon>
        <taxon>Metazoa</taxon>
        <taxon>Ecdysozoa</taxon>
        <taxon>Arthropoda</taxon>
        <taxon>Hexapoda</taxon>
        <taxon>Insecta</taxon>
        <taxon>Pterygota</taxon>
        <taxon>Neoptera</taxon>
        <taxon>Endopterygota</taxon>
        <taxon>Lepidoptera</taxon>
        <taxon>Glossata</taxon>
        <taxon>Ditrysia</taxon>
        <taxon>Tineoidea</taxon>
        <taxon>Psychidae</taxon>
        <taxon>Oiketicinae</taxon>
        <taxon>Eumeta</taxon>
    </lineage>
</organism>
<accession>A0A4C1TFR9</accession>
<dbReference type="AlphaFoldDB" id="A0A4C1TFR9"/>
<name>A0A4C1TFR9_EUMVA</name>
<reference evidence="1 2" key="1">
    <citation type="journal article" date="2019" name="Commun. Biol.">
        <title>The bagworm genome reveals a unique fibroin gene that provides high tensile strength.</title>
        <authorList>
            <person name="Kono N."/>
            <person name="Nakamura H."/>
            <person name="Ohtoshi R."/>
            <person name="Tomita M."/>
            <person name="Numata K."/>
            <person name="Arakawa K."/>
        </authorList>
    </citation>
    <scope>NUCLEOTIDE SEQUENCE [LARGE SCALE GENOMIC DNA]</scope>
</reference>
<evidence type="ECO:0000313" key="1">
    <source>
        <dbReference type="EMBL" id="GBP13359.1"/>
    </source>
</evidence>
<proteinExistence type="predicted"/>
<evidence type="ECO:0000313" key="2">
    <source>
        <dbReference type="Proteomes" id="UP000299102"/>
    </source>
</evidence>
<dbReference type="Proteomes" id="UP000299102">
    <property type="component" value="Unassembled WGS sequence"/>
</dbReference>
<dbReference type="EMBL" id="BGZK01000056">
    <property type="protein sequence ID" value="GBP13359.1"/>
    <property type="molecule type" value="Genomic_DNA"/>
</dbReference>
<gene>
    <name evidence="1" type="ORF">EVAR_8270_1</name>
</gene>
<keyword evidence="2" id="KW-1185">Reference proteome</keyword>
<protein>
    <submittedName>
        <fullName evidence="1">Uncharacterized protein</fullName>
    </submittedName>
</protein>
<comment type="caution">
    <text evidence="1">The sequence shown here is derived from an EMBL/GenBank/DDBJ whole genome shotgun (WGS) entry which is preliminary data.</text>
</comment>